<dbReference type="Gene3D" id="3.90.1340.10">
    <property type="entry name" value="Phage tail collar domain"/>
    <property type="match status" value="1"/>
</dbReference>
<protein>
    <recommendedName>
        <fullName evidence="3">Phage tail collar domain-containing protein</fullName>
    </recommendedName>
</protein>
<organism evidence="4 5">
    <name type="scientific">Nocardioides salarius</name>
    <dbReference type="NCBI Taxonomy" id="374513"/>
    <lineage>
        <taxon>Bacteria</taxon>
        <taxon>Bacillati</taxon>
        <taxon>Actinomycetota</taxon>
        <taxon>Actinomycetes</taxon>
        <taxon>Propionibacteriales</taxon>
        <taxon>Nocardioidaceae</taxon>
        <taxon>Nocardioides</taxon>
    </lineage>
</organism>
<dbReference type="EMBL" id="JAFBBZ010000001">
    <property type="protein sequence ID" value="MBM7510063.1"/>
    <property type="molecule type" value="Genomic_DNA"/>
</dbReference>
<dbReference type="InterPro" id="IPR008160">
    <property type="entry name" value="Collagen"/>
</dbReference>
<evidence type="ECO:0000259" key="3">
    <source>
        <dbReference type="Pfam" id="PF07484"/>
    </source>
</evidence>
<evidence type="ECO:0000313" key="5">
    <source>
        <dbReference type="Proteomes" id="UP000732378"/>
    </source>
</evidence>
<gene>
    <name evidence="4" type="ORF">JOE61_003877</name>
</gene>
<dbReference type="Gene3D" id="1.20.5.320">
    <property type="entry name" value="6-Phosphogluconate Dehydrogenase, domain 3"/>
    <property type="match status" value="1"/>
</dbReference>
<comment type="caution">
    <text evidence="4">The sequence shown here is derived from an EMBL/GenBank/DDBJ whole genome shotgun (WGS) entry which is preliminary data.</text>
</comment>
<dbReference type="InterPro" id="IPR037053">
    <property type="entry name" value="Phage_tail_collar_dom_sf"/>
</dbReference>
<proteinExistence type="predicted"/>
<sequence>MAFRINRTRVASVAVASVALTAAVSGAYATSAANEDDGVINACFRLKTGDLRLEKANRPCATDAPKWRLREKRISWNEEGLPGADGLAGADGTAGADGQDGSQGPMGEPGAEGPRGAVGPAGPVGPIGLIGPMGLPGLDGKDGADGTDGQDGQDGQDGSDGRNGLDGLAGVDGNTVLSGEGAPAIGYGGNGDFYYDTTATTLYGPKVDDTWPTGISLKGPQGEKGERGLQGLRGEQGLQGLPGDAGKDGAQGPQGIQGLTGPTGPVGPEGPAGPGADLFGTNTGNAAAGRGWECTMGEITLTAAVVGGGLPARGQLLSISQNQALFSLLGTTYGGDGRTTFALPDLRDAAPNGMSYMICDQGIYPSRL</sequence>
<feature type="domain" description="Phage tail collar" evidence="3">
    <location>
        <begin position="309"/>
        <end position="350"/>
    </location>
</feature>
<reference evidence="4 5" key="1">
    <citation type="submission" date="2021-01" db="EMBL/GenBank/DDBJ databases">
        <title>Sequencing the genomes of 1000 actinobacteria strains.</title>
        <authorList>
            <person name="Klenk H.-P."/>
        </authorList>
    </citation>
    <scope>NUCLEOTIDE SEQUENCE [LARGE SCALE GENOMIC DNA]</scope>
    <source>
        <strain evidence="4 5">DSM 18239</strain>
    </source>
</reference>
<feature type="compositionally biased region" description="Low complexity" evidence="1">
    <location>
        <begin position="80"/>
        <end position="138"/>
    </location>
</feature>
<feature type="region of interest" description="Disordered" evidence="1">
    <location>
        <begin position="216"/>
        <end position="279"/>
    </location>
</feature>
<name>A0ABS2MFU8_9ACTN</name>
<keyword evidence="5" id="KW-1185">Reference proteome</keyword>
<evidence type="ECO:0000256" key="1">
    <source>
        <dbReference type="SAM" id="MobiDB-lite"/>
    </source>
</evidence>
<accession>A0ABS2MFU8</accession>
<dbReference type="Pfam" id="PF01391">
    <property type="entry name" value="Collagen"/>
    <property type="match status" value="2"/>
</dbReference>
<feature type="signal peptide" evidence="2">
    <location>
        <begin position="1"/>
        <end position="29"/>
    </location>
</feature>
<dbReference type="InterPro" id="IPR050149">
    <property type="entry name" value="Collagen_superfamily"/>
</dbReference>
<dbReference type="Proteomes" id="UP000732378">
    <property type="component" value="Unassembled WGS sequence"/>
</dbReference>
<evidence type="ECO:0000313" key="4">
    <source>
        <dbReference type="EMBL" id="MBM7510063.1"/>
    </source>
</evidence>
<keyword evidence="2" id="KW-0732">Signal</keyword>
<feature type="chain" id="PRO_5045677289" description="Phage tail collar domain-containing protein" evidence="2">
    <location>
        <begin position="30"/>
        <end position="368"/>
    </location>
</feature>
<dbReference type="SUPFAM" id="SSF88874">
    <property type="entry name" value="Receptor-binding domain of short tail fibre protein gp12"/>
    <property type="match status" value="1"/>
</dbReference>
<evidence type="ECO:0000256" key="2">
    <source>
        <dbReference type="SAM" id="SignalP"/>
    </source>
</evidence>
<dbReference type="Pfam" id="PF07484">
    <property type="entry name" value="Collar"/>
    <property type="match status" value="1"/>
</dbReference>
<dbReference type="InterPro" id="IPR011083">
    <property type="entry name" value="Phage_tail_collar_dom"/>
</dbReference>
<dbReference type="RefSeq" id="WP_204797318.1">
    <property type="nucleotide sequence ID" value="NZ_JACDTV010000002.1"/>
</dbReference>
<dbReference type="PANTHER" id="PTHR24023:SF372">
    <property type="entry name" value="COLLAGEN ALPHA-1(XVI) CHAIN"/>
    <property type="match status" value="1"/>
</dbReference>
<dbReference type="PANTHER" id="PTHR24023">
    <property type="entry name" value="COLLAGEN ALPHA"/>
    <property type="match status" value="1"/>
</dbReference>
<feature type="region of interest" description="Disordered" evidence="1">
    <location>
        <begin position="78"/>
        <end position="174"/>
    </location>
</feature>
<feature type="compositionally biased region" description="Low complexity" evidence="1">
    <location>
        <begin position="229"/>
        <end position="241"/>
    </location>
</feature>